<evidence type="ECO:0000256" key="4">
    <source>
        <dbReference type="SAM" id="Phobius"/>
    </source>
</evidence>
<keyword evidence="4" id="KW-0472">Membrane</keyword>
<dbReference type="InterPro" id="IPR029044">
    <property type="entry name" value="Nucleotide-diphossugar_trans"/>
</dbReference>
<keyword evidence="2" id="KW-0328">Glycosyltransferase</keyword>
<feature type="transmembrane region" description="Helical" evidence="4">
    <location>
        <begin position="275"/>
        <end position="296"/>
    </location>
</feature>
<keyword evidence="4" id="KW-1133">Transmembrane helix</keyword>
<organism evidence="6 7">
    <name type="scientific">Roseivirga seohaensis</name>
    <dbReference type="NCBI Taxonomy" id="1914963"/>
    <lineage>
        <taxon>Bacteria</taxon>
        <taxon>Pseudomonadati</taxon>
        <taxon>Bacteroidota</taxon>
        <taxon>Cytophagia</taxon>
        <taxon>Cytophagales</taxon>
        <taxon>Roseivirgaceae</taxon>
        <taxon>Roseivirga</taxon>
    </lineage>
</organism>
<dbReference type="EMBL" id="LRPB01000006">
    <property type="protein sequence ID" value="KYG84960.1"/>
    <property type="molecule type" value="Genomic_DNA"/>
</dbReference>
<dbReference type="SUPFAM" id="SSF53448">
    <property type="entry name" value="Nucleotide-diphospho-sugar transferases"/>
    <property type="match status" value="1"/>
</dbReference>
<feature type="transmembrane region" description="Helical" evidence="4">
    <location>
        <begin position="6"/>
        <end position="23"/>
    </location>
</feature>
<evidence type="ECO:0000259" key="5">
    <source>
        <dbReference type="Pfam" id="PF00535"/>
    </source>
</evidence>
<dbReference type="AlphaFoldDB" id="A0A150Y1R3"/>
<evidence type="ECO:0000313" key="7">
    <source>
        <dbReference type="Proteomes" id="UP000075663"/>
    </source>
</evidence>
<gene>
    <name evidence="6" type="ORF">AWW67_17115</name>
</gene>
<dbReference type="PANTHER" id="PTHR43630:SF1">
    <property type="entry name" value="POLY-BETA-1,6-N-ACETYL-D-GLUCOSAMINE SYNTHASE"/>
    <property type="match status" value="1"/>
</dbReference>
<feature type="transmembrane region" description="Helical" evidence="4">
    <location>
        <begin position="332"/>
        <end position="352"/>
    </location>
</feature>
<proteinExistence type="inferred from homology"/>
<dbReference type="Proteomes" id="UP000075663">
    <property type="component" value="Unassembled WGS sequence"/>
</dbReference>
<evidence type="ECO:0000256" key="2">
    <source>
        <dbReference type="ARBA" id="ARBA00022676"/>
    </source>
</evidence>
<evidence type="ECO:0000256" key="3">
    <source>
        <dbReference type="ARBA" id="ARBA00022679"/>
    </source>
</evidence>
<keyword evidence="4" id="KW-0812">Transmembrane</keyword>
<reference evidence="6 7" key="1">
    <citation type="submission" date="2016-01" db="EMBL/GenBank/DDBJ databases">
        <title>Genome sequencing of Roseivirga seohaensis SW-152.</title>
        <authorList>
            <person name="Selvaratnam C."/>
            <person name="Thevarajoo S."/>
            <person name="Goh K.M."/>
            <person name="Ee R."/>
            <person name="Chan K.-G."/>
            <person name="Chong C.S."/>
        </authorList>
    </citation>
    <scope>NUCLEOTIDE SEQUENCE [LARGE SCALE GENOMIC DNA]</scope>
    <source>
        <strain evidence="6 7">SW-152</strain>
    </source>
</reference>
<keyword evidence="3" id="KW-0808">Transferase</keyword>
<dbReference type="Gene3D" id="3.90.550.10">
    <property type="entry name" value="Spore Coat Polysaccharide Biosynthesis Protein SpsA, Chain A"/>
    <property type="match status" value="1"/>
</dbReference>
<name>A0A150Y1R3_9BACT</name>
<evidence type="ECO:0000256" key="1">
    <source>
        <dbReference type="ARBA" id="ARBA00006739"/>
    </source>
</evidence>
<dbReference type="STRING" id="1914963.AWW67_17115"/>
<comment type="similarity">
    <text evidence="1">Belongs to the glycosyltransferase 2 family.</text>
</comment>
<accession>A0A150Y1R3</accession>
<feature type="transmembrane region" description="Helical" evidence="4">
    <location>
        <begin position="302"/>
        <end position="320"/>
    </location>
</feature>
<protein>
    <recommendedName>
        <fullName evidence="5">Glycosyltransferase 2-like domain-containing protein</fullName>
    </recommendedName>
</protein>
<feature type="domain" description="Glycosyltransferase 2-like" evidence="5">
    <location>
        <begin position="39"/>
        <end position="176"/>
    </location>
</feature>
<dbReference type="InterPro" id="IPR001173">
    <property type="entry name" value="Glyco_trans_2-like"/>
</dbReference>
<evidence type="ECO:0000313" key="6">
    <source>
        <dbReference type="EMBL" id="KYG84960.1"/>
    </source>
</evidence>
<dbReference type="Pfam" id="PF00535">
    <property type="entry name" value="Glycos_transf_2"/>
    <property type="match status" value="1"/>
</dbReference>
<dbReference type="PANTHER" id="PTHR43630">
    <property type="entry name" value="POLY-BETA-1,6-N-ACETYL-D-GLUCOSAMINE SYNTHASE"/>
    <property type="match status" value="1"/>
</dbReference>
<comment type="caution">
    <text evidence="6">The sequence shown here is derived from an EMBL/GenBank/DDBJ whole genome shotgun (WGS) entry which is preliminary data.</text>
</comment>
<sequence length="368" mass="41671">MVLFVAGVVFSYLLLLFFPILAWQQMPFASAEKYEGKVSVIIPFRNEEANLKRLVEALKVQTYPWFEVLFVNDHSTDDSLNVLRQLVEKDIPFSFSIISLEETQGKKAAITAGIAQASGEIIVITDADCWCNENWLKAMTSGFNNSQTQMITGPVVLEGGSFFQKLQRIEFGAVLASSAALIGLGKPTMANGANLAYRKLVFTEVEGFTGIEQTPSGDDELLMMKIAKKYPNGVVFAKNPDSVVHTLAHTNWVDFIQQRKRWASKWKVGMRWSTIISALFVYSVQIALVGLVLLFLFGKVSLVSLVGLWLIKVVLELQLIRNYFRDLKQAYSFFHFLLLQTFYPFYVLYVGLASNFGRFQWKERSFKI</sequence>
<dbReference type="GO" id="GO:0016757">
    <property type="term" value="F:glycosyltransferase activity"/>
    <property type="evidence" value="ECO:0007669"/>
    <property type="project" value="UniProtKB-KW"/>
</dbReference>